<reference evidence="1 2" key="1">
    <citation type="journal article" date="2018" name="Int. J. Syst. Evol. Microbiol.">
        <title>Mesosutterella multiformis gen. nov., sp. nov., a member of the family Sutterellaceae and Sutterella megalosphaeroides sp. nov., isolated from human faeces.</title>
        <authorList>
            <person name="Sakamoto M."/>
            <person name="Ikeyama N."/>
            <person name="Kunihiro T."/>
            <person name="Iino T."/>
            <person name="Yuki M."/>
            <person name="Ohkuma M."/>
        </authorList>
    </citation>
    <scope>NUCLEOTIDE SEQUENCE [LARGE SCALE GENOMIC DNA]</scope>
    <source>
        <strain evidence="1 2">4NBBH2</strain>
    </source>
</reference>
<dbReference type="OrthoDB" id="9811073at2"/>
<dbReference type="SUPFAM" id="SSF52540">
    <property type="entry name" value="P-loop containing nucleoside triphosphate hydrolases"/>
    <property type="match status" value="1"/>
</dbReference>
<dbReference type="Proteomes" id="UP000266091">
    <property type="component" value="Unassembled WGS sequence"/>
</dbReference>
<dbReference type="Pfam" id="PF13177">
    <property type="entry name" value="DNA_pol3_delta2"/>
    <property type="match status" value="1"/>
</dbReference>
<evidence type="ECO:0000313" key="1">
    <source>
        <dbReference type="EMBL" id="GBO92719.1"/>
    </source>
</evidence>
<name>A0A388SB37_9BURK</name>
<evidence type="ECO:0000313" key="2">
    <source>
        <dbReference type="Proteomes" id="UP000266091"/>
    </source>
</evidence>
<proteinExistence type="predicted"/>
<dbReference type="GO" id="GO:0006261">
    <property type="term" value="P:DNA-templated DNA replication"/>
    <property type="evidence" value="ECO:0007669"/>
    <property type="project" value="TreeGrafter"/>
</dbReference>
<keyword evidence="2" id="KW-1185">Reference proteome</keyword>
<dbReference type="RefSeq" id="WP_116269259.1">
    <property type="nucleotide sequence ID" value="NZ_BGZJ01000001.1"/>
</dbReference>
<dbReference type="AlphaFoldDB" id="A0A388SB37"/>
<sequence>MPLAIYPWQEALSRDLEIFRHRMPSGIIVSGPRDIGTFELVLAFTKSLMCENPAEDGTPCGKCPGCRLAEAGTHPDIRFLLSEEEAARHDLPIPESAGKKLSDEISIAAVRELRDYVALKPHRSPRRVILISPADRIRPDAASVLLKMVEEPPPDLSFIMIAEDLDAILPTLRSRCVLLHARKPDPEAASSWLESKGLKDFDEQLAEAGGNPLAVVRGHKIVPDEARTLFLNLLKAGKRLDITQVAPGVGTGWKLDACADFLSRWGTDLIRVKSGLQPSYFVGETPELQSIAPRADLQALFHWLDETESLKRASTVPLNNKLALEKILESYRSAFRS</sequence>
<dbReference type="PANTHER" id="PTHR11669:SF8">
    <property type="entry name" value="DNA POLYMERASE III SUBUNIT DELTA"/>
    <property type="match status" value="1"/>
</dbReference>
<comment type="caution">
    <text evidence="1">The sequence shown here is derived from an EMBL/GenBank/DDBJ whole genome shotgun (WGS) entry which is preliminary data.</text>
</comment>
<organism evidence="1 2">
    <name type="scientific">Mesosutterella multiformis</name>
    <dbReference type="NCBI Taxonomy" id="2259133"/>
    <lineage>
        <taxon>Bacteria</taxon>
        <taxon>Pseudomonadati</taxon>
        <taxon>Pseudomonadota</taxon>
        <taxon>Betaproteobacteria</taxon>
        <taxon>Burkholderiales</taxon>
        <taxon>Sutterellaceae</taxon>
        <taxon>Mesosutterella</taxon>
    </lineage>
</organism>
<dbReference type="PANTHER" id="PTHR11669">
    <property type="entry name" value="REPLICATION FACTOR C / DNA POLYMERASE III GAMMA-TAU SUBUNIT"/>
    <property type="match status" value="1"/>
</dbReference>
<protein>
    <submittedName>
        <fullName evidence="1">DNA polymerase III subunit delta</fullName>
    </submittedName>
</protein>
<dbReference type="Gene3D" id="3.40.50.300">
    <property type="entry name" value="P-loop containing nucleotide triphosphate hydrolases"/>
    <property type="match status" value="1"/>
</dbReference>
<dbReference type="EMBL" id="BGZJ01000001">
    <property type="protein sequence ID" value="GBO92719.1"/>
    <property type="molecule type" value="Genomic_DNA"/>
</dbReference>
<gene>
    <name evidence="1" type="ORF">MESMUL_00730</name>
</gene>
<dbReference type="InterPro" id="IPR050238">
    <property type="entry name" value="DNA_Rep/Repair_Clamp_Loader"/>
</dbReference>
<dbReference type="InterPro" id="IPR027417">
    <property type="entry name" value="P-loop_NTPase"/>
</dbReference>
<accession>A0A388SB37</accession>
<accession>A0A401LLV4</accession>